<proteinExistence type="predicted"/>
<evidence type="ECO:0000256" key="1">
    <source>
        <dbReference type="SAM" id="MobiDB-lite"/>
    </source>
</evidence>
<protein>
    <submittedName>
        <fullName evidence="2">Uncharacterized protein</fullName>
    </submittedName>
</protein>
<dbReference type="EMBL" id="PDUG01000003">
    <property type="protein sequence ID" value="PIC42838.1"/>
    <property type="molecule type" value="Genomic_DNA"/>
</dbReference>
<feature type="compositionally biased region" description="Polar residues" evidence="1">
    <location>
        <begin position="156"/>
        <end position="172"/>
    </location>
</feature>
<feature type="region of interest" description="Disordered" evidence="1">
    <location>
        <begin position="27"/>
        <end position="63"/>
    </location>
</feature>
<dbReference type="AlphaFoldDB" id="A0A2G5UTJ2"/>
<accession>A0A2G5UTJ2</accession>
<sequence length="232" mass="25810">MSIYVSLYTNYYLSENVPTSSSRYLLNTESRSEQSEQQHHHHQPISYLSQGVDDSGVPIPPNNNINTPPVKLGNFGMMAPSTEDPETVVEAQRRGSFSKKNGNGWTKPGLANGSESKHMEPVTGTNALMAAIDADDQETKLKDPLEKEASTYKSATDRFLQSSHPPSHQTVENPIRLEPPTSSGDARDLIFVGSEILLCPWRQSIDVLTKSLSPHYVCFIGLIPERNSRHYR</sequence>
<keyword evidence="3" id="KW-1185">Reference proteome</keyword>
<dbReference type="OrthoDB" id="10619937at2759"/>
<dbReference type="Proteomes" id="UP000230233">
    <property type="component" value="Chromosome III"/>
</dbReference>
<evidence type="ECO:0000313" key="3">
    <source>
        <dbReference type="Proteomes" id="UP000230233"/>
    </source>
</evidence>
<reference evidence="3" key="1">
    <citation type="submission" date="2017-10" db="EMBL/GenBank/DDBJ databases">
        <title>Rapid genome shrinkage in a self-fertile nematode reveals novel sperm competition proteins.</title>
        <authorList>
            <person name="Yin D."/>
            <person name="Schwarz E.M."/>
            <person name="Thomas C.G."/>
            <person name="Felde R.L."/>
            <person name="Korf I.F."/>
            <person name="Cutter A.D."/>
            <person name="Schartner C.M."/>
            <person name="Ralston E.J."/>
            <person name="Meyer B.J."/>
            <person name="Haag E.S."/>
        </authorList>
    </citation>
    <scope>NUCLEOTIDE SEQUENCE [LARGE SCALE GENOMIC DNA]</scope>
    <source>
        <strain evidence="3">JU1422</strain>
    </source>
</reference>
<feature type="region of interest" description="Disordered" evidence="1">
    <location>
        <begin position="97"/>
        <end position="118"/>
    </location>
</feature>
<comment type="caution">
    <text evidence="2">The sequence shown here is derived from an EMBL/GenBank/DDBJ whole genome shotgun (WGS) entry which is preliminary data.</text>
</comment>
<organism evidence="2 3">
    <name type="scientific">Caenorhabditis nigoni</name>
    <dbReference type="NCBI Taxonomy" id="1611254"/>
    <lineage>
        <taxon>Eukaryota</taxon>
        <taxon>Metazoa</taxon>
        <taxon>Ecdysozoa</taxon>
        <taxon>Nematoda</taxon>
        <taxon>Chromadorea</taxon>
        <taxon>Rhabditida</taxon>
        <taxon>Rhabditina</taxon>
        <taxon>Rhabditomorpha</taxon>
        <taxon>Rhabditoidea</taxon>
        <taxon>Rhabditidae</taxon>
        <taxon>Peloderinae</taxon>
        <taxon>Caenorhabditis</taxon>
    </lineage>
</organism>
<name>A0A2G5UTJ2_9PELO</name>
<gene>
    <name evidence="2" type="primary">Cnig_chr_III.g9782</name>
    <name evidence="2" type="ORF">B9Z55_009782</name>
</gene>
<evidence type="ECO:0000313" key="2">
    <source>
        <dbReference type="EMBL" id="PIC42838.1"/>
    </source>
</evidence>
<feature type="region of interest" description="Disordered" evidence="1">
    <location>
        <begin position="156"/>
        <end position="183"/>
    </location>
</feature>
<dbReference type="STRING" id="1611254.A0A2G5UTJ2"/>